<dbReference type="CDD" id="cd00077">
    <property type="entry name" value="HDc"/>
    <property type="match status" value="1"/>
</dbReference>
<dbReference type="PANTHER" id="PTHR38659">
    <property type="entry name" value="METAL-DEPENDENT PHOSPHOHYDROLASE"/>
    <property type="match status" value="1"/>
</dbReference>
<dbReference type="AlphaFoldDB" id="A0A0G0EG79"/>
<accession>A0A0G0EG79</accession>
<reference evidence="1 2" key="1">
    <citation type="journal article" date="2015" name="Nature">
        <title>rRNA introns, odd ribosomes, and small enigmatic genomes across a large radiation of phyla.</title>
        <authorList>
            <person name="Brown C.T."/>
            <person name="Hug L.A."/>
            <person name="Thomas B.C."/>
            <person name="Sharon I."/>
            <person name="Castelle C.J."/>
            <person name="Singh A."/>
            <person name="Wilkins M.J."/>
            <person name="Williams K.H."/>
            <person name="Banfield J.F."/>
        </authorList>
    </citation>
    <scope>NUCLEOTIDE SEQUENCE [LARGE SCALE GENOMIC DNA]</scope>
</reference>
<evidence type="ECO:0000313" key="2">
    <source>
        <dbReference type="Proteomes" id="UP000034127"/>
    </source>
</evidence>
<sequence length="230" mass="25947">MSFPSPSGDRLRRESRSMINYLNSQKYVDAAKKQLEPNVFNHSLALEACMSGLFDYFKINNLLGVNEPEKDDWMLAGFLHDIDYSGEFKPTHPQKTLEALAKYGLTIKESVHNLIKAHAPDLTGYQPKNKAEWSIFCADSLTGLIMAVAFVYPSRKLADVKLSSVVKRLLKEPKFAAGTRREDIKKCILPEGLNLPVEKFVEICLNSMKAVASADTEIVKFNYFFNFLAT</sequence>
<comment type="caution">
    <text evidence="1">The sequence shown here is derived from an EMBL/GenBank/DDBJ whole genome shotgun (WGS) entry which is preliminary data.</text>
</comment>
<dbReference type="EMBL" id="LBPX01000034">
    <property type="protein sequence ID" value="KKP66352.1"/>
    <property type="molecule type" value="Genomic_DNA"/>
</dbReference>
<dbReference type="Proteomes" id="UP000034127">
    <property type="component" value="Unassembled WGS sequence"/>
</dbReference>
<name>A0A0G0EG79_9BACT</name>
<evidence type="ECO:0000313" key="1">
    <source>
        <dbReference type="EMBL" id="KKP66352.1"/>
    </source>
</evidence>
<dbReference type="InterPro" id="IPR003607">
    <property type="entry name" value="HD/PDEase_dom"/>
</dbReference>
<keyword evidence="1" id="KW-0378">Hydrolase</keyword>
<gene>
    <name evidence="1" type="ORF">UR63_C0034G0009</name>
</gene>
<dbReference type="PANTHER" id="PTHR38659:SF1">
    <property type="entry name" value="METAL DEPENDENT PHOSPHOHYDROLASE"/>
    <property type="match status" value="1"/>
</dbReference>
<dbReference type="GO" id="GO:0016787">
    <property type="term" value="F:hydrolase activity"/>
    <property type="evidence" value="ECO:0007669"/>
    <property type="project" value="UniProtKB-KW"/>
</dbReference>
<dbReference type="Gene3D" id="1.10.3210.10">
    <property type="entry name" value="Hypothetical protein af1432"/>
    <property type="match status" value="1"/>
</dbReference>
<dbReference type="SUPFAM" id="SSF109604">
    <property type="entry name" value="HD-domain/PDEase-like"/>
    <property type="match status" value="1"/>
</dbReference>
<organism evidence="1 2">
    <name type="scientific">Candidatus Roizmanbacteria bacterium GW2011_GWC2_35_12</name>
    <dbReference type="NCBI Taxonomy" id="1618485"/>
    <lineage>
        <taxon>Bacteria</taxon>
        <taxon>Candidatus Roizmaniibacteriota</taxon>
    </lineage>
</organism>
<proteinExistence type="predicted"/>
<protein>
    <submittedName>
        <fullName evidence="1">Metal dependent phosphohydrolase</fullName>
    </submittedName>
</protein>